<dbReference type="NCBIfam" id="NF003657">
    <property type="entry name" value="PRK05289.1"/>
    <property type="match status" value="1"/>
</dbReference>
<dbReference type="GO" id="GO:0005737">
    <property type="term" value="C:cytoplasm"/>
    <property type="evidence" value="ECO:0007669"/>
    <property type="project" value="UniProtKB-SubCell"/>
</dbReference>
<comment type="subunit">
    <text evidence="6">Homotrimer.</text>
</comment>
<keyword evidence="5 6" id="KW-0012">Acyltransferase</keyword>
<proteinExistence type="inferred from homology"/>
<dbReference type="EMBL" id="FOSF01000044">
    <property type="protein sequence ID" value="SFK25602.1"/>
    <property type="molecule type" value="Genomic_DNA"/>
</dbReference>
<dbReference type="GO" id="GO:0009245">
    <property type="term" value="P:lipid A biosynthetic process"/>
    <property type="evidence" value="ECO:0007669"/>
    <property type="project" value="UniProtKB-UniRule"/>
</dbReference>
<comment type="similarity">
    <text evidence="6">Belongs to the transferase hexapeptide repeat family. LpxA subfamily.</text>
</comment>
<dbReference type="GO" id="GO:0016020">
    <property type="term" value="C:membrane"/>
    <property type="evidence" value="ECO:0007669"/>
    <property type="project" value="GOC"/>
</dbReference>
<comment type="function">
    <text evidence="6">Involved in the biosynthesis of lipid A, a phosphorylated glycolipid that anchors the lipopolysaccharide to the outer membrane of the cell.</text>
</comment>
<dbReference type="InterPro" id="IPR010137">
    <property type="entry name" value="Lipid_A_LpxA"/>
</dbReference>
<evidence type="ECO:0000256" key="3">
    <source>
        <dbReference type="ARBA" id="ARBA00022679"/>
    </source>
</evidence>
<keyword evidence="9" id="KW-1185">Reference proteome</keyword>
<organism evidence="8 9">
    <name type="scientific">Succinivibrio dextrinosolvens</name>
    <dbReference type="NCBI Taxonomy" id="83771"/>
    <lineage>
        <taxon>Bacteria</taxon>
        <taxon>Pseudomonadati</taxon>
        <taxon>Pseudomonadota</taxon>
        <taxon>Gammaproteobacteria</taxon>
        <taxon>Aeromonadales</taxon>
        <taxon>Succinivibrionaceae</taxon>
        <taxon>Succinivibrio</taxon>
    </lineage>
</organism>
<dbReference type="InterPro" id="IPR001451">
    <property type="entry name" value="Hexapep"/>
</dbReference>
<keyword evidence="6" id="KW-0677">Repeat</keyword>
<dbReference type="Gene3D" id="1.20.1180.10">
    <property type="entry name" value="Udp N-acetylglucosamine O-acyltransferase, C-terminal domain"/>
    <property type="match status" value="1"/>
</dbReference>
<dbReference type="Gene3D" id="2.160.10.10">
    <property type="entry name" value="Hexapeptide repeat proteins"/>
    <property type="match status" value="1"/>
</dbReference>
<evidence type="ECO:0000256" key="6">
    <source>
        <dbReference type="HAMAP-Rule" id="MF_00387"/>
    </source>
</evidence>
<protein>
    <recommendedName>
        <fullName evidence="6">Acyl-[acyl-carrier-protein]--UDP-N-acetylglucosamine O-acyltransferase</fullName>
        <shortName evidence="6">UDP-N-acetylglucosamine acyltransferase</shortName>
        <ecNumber evidence="6">2.3.1.129</ecNumber>
    </recommendedName>
</protein>
<sequence length="262" mass="28459">MTESTGIIDPSAKIGPDVVLGKNVTIRENVIIEGNVTIGDDCIFEPFSIIRGPTTIGKGNHFYQFCSIGEGCQDLKYAGEPTTLTIGDNNVIREHVSMHRGTVQGRGTTTVGSNSLFMINTHIAHDCVIGDNCIFSNNATLAGHVVIDDWVVFGGLAAIHQFGRVGCHAMVGGMAALNMDVPPYVMAAGHYAKPFGINKRGLQRRGFSDEAISAIFKSYMLLYKKHLPLEEAIVEIEKIAEEFAEVKPLVDFLKDHGRGIVR</sequence>
<dbReference type="CDD" id="cd03351">
    <property type="entry name" value="LbH_UDP-GlcNAc_AT"/>
    <property type="match status" value="1"/>
</dbReference>
<dbReference type="Pfam" id="PF00132">
    <property type="entry name" value="Hexapep"/>
    <property type="match status" value="1"/>
</dbReference>
<dbReference type="HAMAP" id="MF_00387">
    <property type="entry name" value="LpxA"/>
    <property type="match status" value="1"/>
</dbReference>
<dbReference type="GO" id="GO:0008780">
    <property type="term" value="F:acyl-[acyl-carrier-protein]-UDP-N-acetylglucosamine O-acyltransferase activity"/>
    <property type="evidence" value="ECO:0007669"/>
    <property type="project" value="UniProtKB-UniRule"/>
</dbReference>
<evidence type="ECO:0000256" key="4">
    <source>
        <dbReference type="ARBA" id="ARBA00023098"/>
    </source>
</evidence>
<keyword evidence="2 6" id="KW-0441">Lipid A biosynthesis</keyword>
<dbReference type="PIRSF" id="PIRSF000456">
    <property type="entry name" value="UDP-GlcNAc_acltr"/>
    <property type="match status" value="1"/>
</dbReference>
<keyword evidence="1 6" id="KW-0444">Lipid biosynthesis</keyword>
<keyword evidence="4 6" id="KW-0443">Lipid metabolism</keyword>
<dbReference type="PANTHER" id="PTHR43480:SF1">
    <property type="entry name" value="ACYL-[ACYL-CARRIER-PROTEIN]--UDP-N-ACETYLGLUCOSAMINE O-ACYLTRANSFERASE, MITOCHONDRIAL-RELATED"/>
    <property type="match status" value="1"/>
</dbReference>
<dbReference type="AlphaFoldDB" id="A0A662ZC21"/>
<dbReference type="Proteomes" id="UP000243374">
    <property type="component" value="Unassembled WGS sequence"/>
</dbReference>
<dbReference type="InterPro" id="IPR037157">
    <property type="entry name" value="Acetyltransf_C_sf"/>
</dbReference>
<accession>A0A662ZC21</accession>
<evidence type="ECO:0000313" key="9">
    <source>
        <dbReference type="Proteomes" id="UP000243374"/>
    </source>
</evidence>
<dbReference type="OrthoDB" id="9807278at2"/>
<dbReference type="EC" id="2.3.1.129" evidence="6"/>
<comment type="pathway">
    <text evidence="6">Glycolipid biosynthesis; lipid IV(A) biosynthesis; lipid IV(A) from (3R)-3-hydroxytetradecanoyl-[acyl-carrier-protein] and UDP-N-acetyl-alpha-D-glucosamine: step 1/6.</text>
</comment>
<dbReference type="PANTHER" id="PTHR43480">
    <property type="entry name" value="ACYL-[ACYL-CARRIER-PROTEIN]--UDP-N-ACETYLGLUCOSAMINE O-ACYLTRANSFERASE"/>
    <property type="match status" value="1"/>
</dbReference>
<evidence type="ECO:0000259" key="7">
    <source>
        <dbReference type="Pfam" id="PF13720"/>
    </source>
</evidence>
<dbReference type="Pfam" id="PF13720">
    <property type="entry name" value="Acetyltransf_11"/>
    <property type="match status" value="1"/>
</dbReference>
<evidence type="ECO:0000256" key="5">
    <source>
        <dbReference type="ARBA" id="ARBA00023315"/>
    </source>
</evidence>
<dbReference type="InterPro" id="IPR029098">
    <property type="entry name" value="Acetyltransf_C"/>
</dbReference>
<dbReference type="NCBIfam" id="TIGR01852">
    <property type="entry name" value="lipid_A_lpxA"/>
    <property type="match status" value="1"/>
</dbReference>
<evidence type="ECO:0000256" key="2">
    <source>
        <dbReference type="ARBA" id="ARBA00022556"/>
    </source>
</evidence>
<gene>
    <name evidence="6" type="primary">lpxA</name>
    <name evidence="8" type="ORF">SAMN04487865_104418</name>
</gene>
<dbReference type="InterPro" id="IPR011004">
    <property type="entry name" value="Trimer_LpxA-like_sf"/>
</dbReference>
<dbReference type="RefSeq" id="WP_074841174.1">
    <property type="nucleotide sequence ID" value="NZ_CP047056.1"/>
</dbReference>
<evidence type="ECO:0000256" key="1">
    <source>
        <dbReference type="ARBA" id="ARBA00022516"/>
    </source>
</evidence>
<reference evidence="8 9" key="1">
    <citation type="submission" date="2016-10" db="EMBL/GenBank/DDBJ databases">
        <authorList>
            <person name="Varghese N."/>
            <person name="Submissions S."/>
        </authorList>
    </citation>
    <scope>NUCLEOTIDE SEQUENCE [LARGE SCALE GENOMIC DNA]</scope>
    <source>
        <strain evidence="8 9">22B</strain>
    </source>
</reference>
<dbReference type="UniPathway" id="UPA00359">
    <property type="reaction ID" value="UER00477"/>
</dbReference>
<comment type="subcellular location">
    <subcellularLocation>
        <location evidence="6">Cytoplasm</location>
    </subcellularLocation>
</comment>
<keyword evidence="6" id="KW-0963">Cytoplasm</keyword>
<evidence type="ECO:0000313" key="8">
    <source>
        <dbReference type="EMBL" id="SFK25602.1"/>
    </source>
</evidence>
<name>A0A662ZC21_9GAMM</name>
<feature type="domain" description="UDP N-acetylglucosamine O-acyltransferase C-terminal" evidence="7">
    <location>
        <begin position="180"/>
        <end position="261"/>
    </location>
</feature>
<keyword evidence="3 6" id="KW-0808">Transferase</keyword>
<dbReference type="SUPFAM" id="SSF51161">
    <property type="entry name" value="Trimeric LpxA-like enzymes"/>
    <property type="match status" value="1"/>
</dbReference>
<comment type="catalytic activity">
    <reaction evidence="6">
        <text>a (3R)-hydroxyacyl-[ACP] + UDP-N-acetyl-alpha-D-glucosamine = a UDP-3-O-[(3R)-3-hydroxyacyl]-N-acetyl-alpha-D-glucosamine + holo-[ACP]</text>
        <dbReference type="Rhea" id="RHEA:67812"/>
        <dbReference type="Rhea" id="RHEA-COMP:9685"/>
        <dbReference type="Rhea" id="RHEA-COMP:9945"/>
        <dbReference type="ChEBI" id="CHEBI:57705"/>
        <dbReference type="ChEBI" id="CHEBI:64479"/>
        <dbReference type="ChEBI" id="CHEBI:78827"/>
        <dbReference type="ChEBI" id="CHEBI:173225"/>
        <dbReference type="EC" id="2.3.1.129"/>
    </reaction>
</comment>